<dbReference type="GO" id="GO:0009252">
    <property type="term" value="P:peptidoglycan biosynthetic process"/>
    <property type="evidence" value="ECO:0007669"/>
    <property type="project" value="UniProtKB-KW"/>
</dbReference>
<dbReference type="PANTHER" id="PTHR36174">
    <property type="entry name" value="LIPID II:GLYCINE GLYCYLTRANSFERASE"/>
    <property type="match status" value="1"/>
</dbReference>
<reference evidence="8 9" key="1">
    <citation type="submission" date="2020-02" db="EMBL/GenBank/DDBJ databases">
        <title>Draft genome sequence of Lactococcus sp. Hs30E4-3.</title>
        <authorList>
            <person name="Noda S."/>
            <person name="Yuki M."/>
            <person name="Ohkuma M."/>
        </authorList>
    </citation>
    <scope>NUCLEOTIDE SEQUENCE [LARGE SCALE GENOMIC DNA]</scope>
    <source>
        <strain evidence="8 9">Hs30E4-3</strain>
    </source>
</reference>
<keyword evidence="6" id="KW-0012">Acyltransferase</keyword>
<organism evidence="8 9">
    <name type="scientific">Pseudolactococcus hodotermopsidis</name>
    <dbReference type="NCBI Taxonomy" id="2709157"/>
    <lineage>
        <taxon>Bacteria</taxon>
        <taxon>Bacillati</taxon>
        <taxon>Bacillota</taxon>
        <taxon>Bacilli</taxon>
        <taxon>Lactobacillales</taxon>
        <taxon>Streptococcaceae</taxon>
        <taxon>Pseudolactococcus</taxon>
    </lineage>
</organism>
<dbReference type="InterPro" id="IPR003447">
    <property type="entry name" value="FEMABX"/>
</dbReference>
<keyword evidence="4" id="KW-0133">Cell shape</keyword>
<dbReference type="EMBL" id="BLLI01000004">
    <property type="protein sequence ID" value="GFH41713.1"/>
    <property type="molecule type" value="Genomic_DNA"/>
</dbReference>
<name>A0A6A0BAP5_9LACT</name>
<dbReference type="Proteomes" id="UP000480303">
    <property type="component" value="Unassembled WGS sequence"/>
</dbReference>
<dbReference type="Pfam" id="PF02388">
    <property type="entry name" value="FemAB"/>
    <property type="match status" value="1"/>
</dbReference>
<comment type="similarity">
    <text evidence="1">Belongs to the FemABX family.</text>
</comment>
<proteinExistence type="inferred from homology"/>
<sequence length="411" mass="48229">MKKVKIKRESYEIVSEEFAEYLEYGIADERINFQQTKAFGDLQEVLGHKVFYFVLDNSGFQAAILVTLTKIRFGYLAEAYGNPYFSEDLADNQYLIRSLKSFLKKRGVLKLVIHSNQMIEKYDDNWETIGKFNQDLTDFYAQIGLSESQLTDFEKGFHFNYSKNLADFEFLSQLEKSYKRKGLQTVKKARKLGIDIVEATFDELDDFKKVVDEAGERRDFQTRDLTYYQSVYKAYGNDVKFIFAKMNFQEALEANQLEIEEIKVAIDKAQVKNKMKSLDTLYQRLARADKLQLEFEKFVEKYGNKSVILSAAQFFIMPCEMTYMFSGMYDEFRDFSAQFLIQDEMLKFAFYEEIDTFHFLGVNAKDESDQGVLKFKQNFGGYIWESSGNYELIVKPILYKVTEILKTITKR</sequence>
<dbReference type="SUPFAM" id="SSF55729">
    <property type="entry name" value="Acyl-CoA N-acyltransferases (Nat)"/>
    <property type="match status" value="2"/>
</dbReference>
<evidence type="ECO:0000256" key="6">
    <source>
        <dbReference type="ARBA" id="ARBA00023315"/>
    </source>
</evidence>
<accession>A0A6A0BAP5</accession>
<dbReference type="InterPro" id="IPR050644">
    <property type="entry name" value="PG_Glycine_Bridge_Synth"/>
</dbReference>
<dbReference type="InterPro" id="IPR016181">
    <property type="entry name" value="Acyl_CoA_acyltransferase"/>
</dbReference>
<comment type="caution">
    <text evidence="8">The sequence shown here is derived from an EMBL/GenBank/DDBJ whole genome shotgun (WGS) entry which is preliminary data.</text>
</comment>
<dbReference type="AlphaFoldDB" id="A0A6A0BAP5"/>
<keyword evidence="7" id="KW-0961">Cell wall biogenesis/degradation</keyword>
<evidence type="ECO:0000313" key="9">
    <source>
        <dbReference type="Proteomes" id="UP000480303"/>
    </source>
</evidence>
<keyword evidence="9" id="KW-1185">Reference proteome</keyword>
<keyword evidence="2" id="KW-0963">Cytoplasm</keyword>
<dbReference type="GO" id="GO:0008360">
    <property type="term" value="P:regulation of cell shape"/>
    <property type="evidence" value="ECO:0007669"/>
    <property type="project" value="UniProtKB-KW"/>
</dbReference>
<evidence type="ECO:0000256" key="7">
    <source>
        <dbReference type="ARBA" id="ARBA00023316"/>
    </source>
</evidence>
<keyword evidence="3" id="KW-0808">Transferase</keyword>
<dbReference type="GO" id="GO:0016755">
    <property type="term" value="F:aminoacyltransferase activity"/>
    <property type="evidence" value="ECO:0007669"/>
    <property type="project" value="InterPro"/>
</dbReference>
<dbReference type="Gene3D" id="1.20.58.90">
    <property type="match status" value="1"/>
</dbReference>
<dbReference type="Gene3D" id="3.40.630.30">
    <property type="match status" value="2"/>
</dbReference>
<dbReference type="GO" id="GO:0071555">
    <property type="term" value="P:cell wall organization"/>
    <property type="evidence" value="ECO:0007669"/>
    <property type="project" value="UniProtKB-KW"/>
</dbReference>
<protein>
    <submittedName>
        <fullName evidence="8">Peptidoglycan branched peptide synthesis protein</fullName>
    </submittedName>
</protein>
<evidence type="ECO:0000256" key="3">
    <source>
        <dbReference type="ARBA" id="ARBA00022679"/>
    </source>
</evidence>
<evidence type="ECO:0000256" key="1">
    <source>
        <dbReference type="ARBA" id="ARBA00009943"/>
    </source>
</evidence>
<dbReference type="PANTHER" id="PTHR36174:SF2">
    <property type="entry name" value="AMINOACYLTRANSFERASE FEMA"/>
    <property type="match status" value="1"/>
</dbReference>
<evidence type="ECO:0000256" key="5">
    <source>
        <dbReference type="ARBA" id="ARBA00022984"/>
    </source>
</evidence>
<keyword evidence="5" id="KW-0573">Peptidoglycan synthesis</keyword>
<dbReference type="PROSITE" id="PS51191">
    <property type="entry name" value="FEMABX"/>
    <property type="match status" value="1"/>
</dbReference>
<evidence type="ECO:0000313" key="8">
    <source>
        <dbReference type="EMBL" id="GFH41713.1"/>
    </source>
</evidence>
<evidence type="ECO:0000256" key="4">
    <source>
        <dbReference type="ARBA" id="ARBA00022960"/>
    </source>
</evidence>
<gene>
    <name evidence="8" type="primary">fibB</name>
    <name evidence="8" type="ORF">Hs30E_02640</name>
</gene>
<evidence type="ECO:0000256" key="2">
    <source>
        <dbReference type="ARBA" id="ARBA00022490"/>
    </source>
</evidence>